<organism evidence="1">
    <name type="scientific">Loa loa</name>
    <name type="common">Eye worm</name>
    <name type="synonym">Filaria loa</name>
    <dbReference type="NCBI Taxonomy" id="7209"/>
    <lineage>
        <taxon>Eukaryota</taxon>
        <taxon>Metazoa</taxon>
        <taxon>Ecdysozoa</taxon>
        <taxon>Nematoda</taxon>
        <taxon>Chromadorea</taxon>
        <taxon>Rhabditida</taxon>
        <taxon>Spirurina</taxon>
        <taxon>Spiruromorpha</taxon>
        <taxon>Filarioidea</taxon>
        <taxon>Onchocercidae</taxon>
        <taxon>Loa</taxon>
    </lineage>
</organism>
<accession>A0A1S0TEM9</accession>
<sequence>TKYSTELEAVKAAFCNNKESGREQEVKKYCDYNILTVPTMQILQNKDDNKNF</sequence>
<dbReference type="AlphaFoldDB" id="A0A1S0TEM9"/>
<evidence type="ECO:0000313" key="1">
    <source>
        <dbReference type="EMBL" id="EFO12581.1"/>
    </source>
</evidence>
<gene>
    <name evidence="1" type="ORF">LOAG_15953</name>
</gene>
<proteinExistence type="predicted"/>
<name>A0A1S0TEM9_LOALO</name>
<reference evidence="1" key="1">
    <citation type="submission" date="2012-04" db="EMBL/GenBank/DDBJ databases">
        <title>The Genome Sequence of Loa loa.</title>
        <authorList>
            <consortium name="The Broad Institute Genome Sequencing Platform"/>
            <consortium name="Broad Institute Genome Sequencing Center for Infectious Disease"/>
            <person name="Nutman T.B."/>
            <person name="Fink D.L."/>
            <person name="Russ C."/>
            <person name="Young S."/>
            <person name="Zeng Q."/>
            <person name="Gargeya S."/>
            <person name="Alvarado L."/>
            <person name="Berlin A."/>
            <person name="Chapman S.B."/>
            <person name="Chen Z."/>
            <person name="Freedman E."/>
            <person name="Gellesch M."/>
            <person name="Goldberg J."/>
            <person name="Griggs A."/>
            <person name="Gujja S."/>
            <person name="Heilman E.R."/>
            <person name="Heiman D."/>
            <person name="Howarth C."/>
            <person name="Mehta T."/>
            <person name="Neiman D."/>
            <person name="Pearson M."/>
            <person name="Roberts A."/>
            <person name="Saif S."/>
            <person name="Shea T."/>
            <person name="Shenoy N."/>
            <person name="Sisk P."/>
            <person name="Stolte C."/>
            <person name="Sykes S."/>
            <person name="White J."/>
            <person name="Yandava C."/>
            <person name="Haas B."/>
            <person name="Henn M.R."/>
            <person name="Nusbaum C."/>
            <person name="Birren B."/>
        </authorList>
    </citation>
    <scope>NUCLEOTIDE SEQUENCE [LARGE SCALE GENOMIC DNA]</scope>
</reference>
<dbReference type="CTD" id="9953447"/>
<protein>
    <submittedName>
        <fullName evidence="1">Uncharacterized protein</fullName>
    </submittedName>
</protein>
<dbReference type="GeneID" id="9953447"/>
<dbReference type="InParanoid" id="A0A1S0TEM9"/>
<feature type="non-terminal residue" evidence="1">
    <location>
        <position position="1"/>
    </location>
</feature>
<dbReference type="RefSeq" id="XP_003151488.1">
    <property type="nucleotide sequence ID" value="XM_003151440.1"/>
</dbReference>
<dbReference type="KEGG" id="loa:LOAG_15953"/>
<dbReference type="EMBL" id="JH715383">
    <property type="protein sequence ID" value="EFO12581.1"/>
    <property type="molecule type" value="Genomic_DNA"/>
</dbReference>